<sequence length="161" mass="16963">MSAALPGIHCWQCGKVSQQPLGLFGPKMVCKSAGRIVGADSGPYRAKVLGKAGVPGKGLQPRRRQNHHSPLLFLAAQGGRPQQWFLSLSRSGSPAHQLSARLCQAGTPVHRHVAGSGNVITCTCHVPLHCWSMAGNIGTCGWLILRPCVAPSMAEASWLAG</sequence>
<accession>A0ACC2RLF0</accession>
<reference evidence="1" key="1">
    <citation type="submission" date="2022-04" db="EMBL/GenBank/DDBJ databases">
        <title>Genome of the entomopathogenic fungus Entomophthora muscae.</title>
        <authorList>
            <person name="Elya C."/>
            <person name="Lovett B.R."/>
            <person name="Lee E."/>
            <person name="Macias A.M."/>
            <person name="Hajek A.E."/>
            <person name="De Bivort B.L."/>
            <person name="Kasson M.T."/>
            <person name="De Fine Licht H.H."/>
            <person name="Stajich J.E."/>
        </authorList>
    </citation>
    <scope>NUCLEOTIDE SEQUENCE</scope>
    <source>
        <strain evidence="1">Berkeley</strain>
    </source>
</reference>
<dbReference type="EMBL" id="QTSX02007134">
    <property type="protein sequence ID" value="KAJ9050856.1"/>
    <property type="molecule type" value="Genomic_DNA"/>
</dbReference>
<organism evidence="1 2">
    <name type="scientific">Entomophthora muscae</name>
    <dbReference type="NCBI Taxonomy" id="34485"/>
    <lineage>
        <taxon>Eukaryota</taxon>
        <taxon>Fungi</taxon>
        <taxon>Fungi incertae sedis</taxon>
        <taxon>Zoopagomycota</taxon>
        <taxon>Entomophthoromycotina</taxon>
        <taxon>Entomophthoromycetes</taxon>
        <taxon>Entomophthorales</taxon>
        <taxon>Entomophthoraceae</taxon>
        <taxon>Entomophthora</taxon>
    </lineage>
</organism>
<gene>
    <name evidence="1" type="ORF">DSO57_1010407</name>
</gene>
<proteinExistence type="predicted"/>
<name>A0ACC2RLF0_9FUNG</name>
<comment type="caution">
    <text evidence="1">The sequence shown here is derived from an EMBL/GenBank/DDBJ whole genome shotgun (WGS) entry which is preliminary data.</text>
</comment>
<evidence type="ECO:0000313" key="1">
    <source>
        <dbReference type="EMBL" id="KAJ9050856.1"/>
    </source>
</evidence>
<dbReference type="Proteomes" id="UP001165960">
    <property type="component" value="Unassembled WGS sequence"/>
</dbReference>
<keyword evidence="2" id="KW-1185">Reference proteome</keyword>
<protein>
    <submittedName>
        <fullName evidence="1">Uncharacterized protein</fullName>
    </submittedName>
</protein>
<evidence type="ECO:0000313" key="2">
    <source>
        <dbReference type="Proteomes" id="UP001165960"/>
    </source>
</evidence>